<evidence type="ECO:0000259" key="10">
    <source>
        <dbReference type="PROSITE" id="PS50237"/>
    </source>
</evidence>
<keyword evidence="4" id="KW-0808">Transferase</keyword>
<dbReference type="FunFam" id="3.30.2410.10:FF:000009">
    <property type="entry name" value="Probable E3 ubiquitin-protein ligase HECTD2"/>
    <property type="match status" value="1"/>
</dbReference>
<dbReference type="SUPFAM" id="SSF56204">
    <property type="entry name" value="Hect, E3 ligase catalytic domain"/>
    <property type="match status" value="1"/>
</dbReference>
<evidence type="ECO:0000256" key="4">
    <source>
        <dbReference type="ARBA" id="ARBA00022679"/>
    </source>
</evidence>
<keyword evidence="5 6" id="KW-0833">Ubl conjugation pathway</keyword>
<dbReference type="PROSITE" id="PS50237">
    <property type="entry name" value="HECT"/>
    <property type="match status" value="1"/>
</dbReference>
<evidence type="ECO:0000256" key="2">
    <source>
        <dbReference type="ARBA" id="ARBA00004906"/>
    </source>
</evidence>
<dbReference type="Gene3D" id="3.30.2160.10">
    <property type="entry name" value="Hect, E3 ligase catalytic domain"/>
    <property type="match status" value="1"/>
</dbReference>
<evidence type="ECO:0000256" key="7">
    <source>
        <dbReference type="SAM" id="MobiDB-lite"/>
    </source>
</evidence>
<dbReference type="GO" id="GO:0016567">
    <property type="term" value="P:protein ubiquitination"/>
    <property type="evidence" value="ECO:0007669"/>
    <property type="project" value="TreeGrafter"/>
</dbReference>
<evidence type="ECO:0000256" key="8">
    <source>
        <dbReference type="SAM" id="Phobius"/>
    </source>
</evidence>
<evidence type="ECO:0000256" key="3">
    <source>
        <dbReference type="ARBA" id="ARBA00012485"/>
    </source>
</evidence>
<dbReference type="Pfam" id="PF00632">
    <property type="entry name" value="HECT"/>
    <property type="match status" value="1"/>
</dbReference>
<reference evidence="11 12" key="1">
    <citation type="journal article" date="2011" name="Proc. Natl. Acad. Sci. U.S.A.">
        <title>Niche of harmful alga Aureococcus anophagefferens revealed through ecogenomics.</title>
        <authorList>
            <person name="Gobler C.J."/>
            <person name="Berry D.L."/>
            <person name="Dyhrman S.T."/>
            <person name="Wilhelm S.W."/>
            <person name="Salamov A."/>
            <person name="Lobanov A.V."/>
            <person name="Zhang Y."/>
            <person name="Collier J.L."/>
            <person name="Wurch L.L."/>
            <person name="Kustka A.B."/>
            <person name="Dill B.D."/>
            <person name="Shah M."/>
            <person name="VerBerkmoes N.C."/>
            <person name="Kuo A."/>
            <person name="Terry A."/>
            <person name="Pangilinan J."/>
            <person name="Lindquist E.A."/>
            <person name="Lucas S."/>
            <person name="Paulsen I.T."/>
            <person name="Hattenrath-Lehmann T.K."/>
            <person name="Talmage S.C."/>
            <person name="Walker E.A."/>
            <person name="Koch F."/>
            <person name="Burson A.M."/>
            <person name="Marcoval M.A."/>
            <person name="Tang Y.Z."/>
            <person name="Lecleir G.R."/>
            <person name="Coyne K.J."/>
            <person name="Berg G.M."/>
            <person name="Bertrand E.M."/>
            <person name="Saito M.A."/>
            <person name="Gladyshev V.N."/>
            <person name="Grigoriev I.V."/>
        </authorList>
    </citation>
    <scope>NUCLEOTIDE SEQUENCE [LARGE SCALE GENOMIC DNA]</scope>
    <source>
        <strain evidence="12">CCMP 1984</strain>
    </source>
</reference>
<dbReference type="RefSeq" id="XP_009038179.1">
    <property type="nucleotide sequence ID" value="XM_009039931.1"/>
</dbReference>
<feature type="transmembrane region" description="Helical" evidence="8">
    <location>
        <begin position="348"/>
        <end position="368"/>
    </location>
</feature>
<dbReference type="PANTHER" id="PTHR11254">
    <property type="entry name" value="HECT DOMAIN UBIQUITIN-PROTEIN LIGASE"/>
    <property type="match status" value="1"/>
</dbReference>
<evidence type="ECO:0000256" key="5">
    <source>
        <dbReference type="ARBA" id="ARBA00022786"/>
    </source>
</evidence>
<dbReference type="PANTHER" id="PTHR11254:SF440">
    <property type="entry name" value="E3 UBIQUITIN-PROTEIN LIGASE NEDD-4"/>
    <property type="match status" value="1"/>
</dbReference>
<dbReference type="Gene3D" id="3.90.1750.10">
    <property type="entry name" value="Hect, E3 ligase catalytic domains"/>
    <property type="match status" value="1"/>
</dbReference>
<keyword evidence="8" id="KW-0812">Transmembrane</keyword>
<evidence type="ECO:0000313" key="11">
    <source>
        <dbReference type="EMBL" id="EGB06937.1"/>
    </source>
</evidence>
<dbReference type="InterPro" id="IPR000569">
    <property type="entry name" value="HECT_dom"/>
</dbReference>
<dbReference type="GO" id="GO:0005737">
    <property type="term" value="C:cytoplasm"/>
    <property type="evidence" value="ECO:0007669"/>
    <property type="project" value="TreeGrafter"/>
</dbReference>
<evidence type="ECO:0000313" key="12">
    <source>
        <dbReference type="Proteomes" id="UP000002729"/>
    </source>
</evidence>
<name>F0YCR9_AURAN</name>
<feature type="domain" description="HECT" evidence="10">
    <location>
        <begin position="524"/>
        <end position="866"/>
    </location>
</feature>
<dbReference type="Proteomes" id="UP000002729">
    <property type="component" value="Unassembled WGS sequence"/>
</dbReference>
<keyword evidence="12" id="KW-1185">Reference proteome</keyword>
<dbReference type="InParanoid" id="F0YCR9"/>
<keyword evidence="8" id="KW-1133">Transmembrane helix</keyword>
<dbReference type="KEGG" id="aaf:AURANDRAFT_71870"/>
<keyword evidence="8" id="KW-0472">Membrane</keyword>
<comment type="pathway">
    <text evidence="2">Protein modification; protein ubiquitination.</text>
</comment>
<feature type="active site" description="Glycyl thioester intermediate" evidence="6">
    <location>
        <position position="833"/>
    </location>
</feature>
<dbReference type="SMART" id="SM00119">
    <property type="entry name" value="HECTc"/>
    <property type="match status" value="1"/>
</dbReference>
<feature type="region of interest" description="Disordered" evidence="7">
    <location>
        <begin position="372"/>
        <end position="400"/>
    </location>
</feature>
<dbReference type="GeneID" id="20228441"/>
<dbReference type="EMBL" id="GL833132">
    <property type="protein sequence ID" value="EGB06937.1"/>
    <property type="molecule type" value="Genomic_DNA"/>
</dbReference>
<gene>
    <name evidence="11" type="ORF">AURANDRAFT_71870</name>
</gene>
<evidence type="ECO:0000256" key="6">
    <source>
        <dbReference type="PROSITE-ProRule" id="PRU00104"/>
    </source>
</evidence>
<dbReference type="eggNOG" id="KOG0940">
    <property type="taxonomic scope" value="Eukaryota"/>
</dbReference>
<dbReference type="AlphaFoldDB" id="F0YCR9"/>
<comment type="catalytic activity">
    <reaction evidence="1">
        <text>S-ubiquitinyl-[E2 ubiquitin-conjugating enzyme]-L-cysteine + [acceptor protein]-L-lysine = [E2 ubiquitin-conjugating enzyme]-L-cysteine + N(6)-ubiquitinyl-[acceptor protein]-L-lysine.</text>
        <dbReference type="EC" id="2.3.2.26"/>
    </reaction>
</comment>
<evidence type="ECO:0000256" key="9">
    <source>
        <dbReference type="SAM" id="SignalP"/>
    </source>
</evidence>
<dbReference type="GO" id="GO:0061630">
    <property type="term" value="F:ubiquitin protein ligase activity"/>
    <property type="evidence" value="ECO:0007669"/>
    <property type="project" value="UniProtKB-EC"/>
</dbReference>
<dbReference type="OrthoDB" id="423283at2759"/>
<dbReference type="EC" id="2.3.2.26" evidence="3"/>
<accession>F0YCR9</accession>
<sequence length="866" mass="94363">MNTKFVKLLALSVSCSLVAGVPPGSRALQRGRRDDDDDDGWDWDDDFWDDDYDYDYYYGISVDDGDRCAERDERCDDDTACCGSDSCFWLDGKDYGECGKKCPENDRFECYVPECAERDERCDDDTACCGSDSCFWLDGKEPCKDHGECHKNCPNDDKFECYVPTCVERGEDCSAGGGSYMPCCDSRDSCFWKDSDTAECRRECPDNPSWDCYVDIAPCDAVGLVPGDFCEGDGECGTDRGLDNCAEADMYVVAGVGVDLVVVLEGVTAEEFRKTFVAERFADAVAAVLDVPPAAVGAPVASDARRRLQEAAARSCRVDFVVEVEEDRDVEEAGGGGSSRPSASTLPVVVGAAAAAAAVAVAAAVALARRRRTRKRRDPPDLESAASEEVKLDDEPSPYSPRLSWKTRKARLGRSFAWDDAAGAGWVSWARDDALGLQFVRRFDARGRLELVDARVGCAVGAADAATRLDLEDSGSWPFARRVAALRSTLEALRIPWQTGRVSPVVTRGPTLLQDCFDALGGLRDDQWRWPFFFKFAGEPGLDAGGVGRECLRLATSAIFATHFGLFKCAEGDALTYTVQDDAAVAAAVEGGARWLNFAGKLVGKALLDGAHLDAHLNRCLLKHVCGEPLSLVDLGWLDETLLKSLSQLRDIDVGGLELTFSVDESAFGAVRSRDLVEGGSSRAVTEANKEEFIGLRLKDALFETSKEGIEAFLAGVYAVVPLEAFLLVSAVELELMLCGASELDVDSWMAHAQYRGDFAEKGADHDVVRWFWDAVRAMDGATRSQLLQWTTGHGRVPVQGFSHLMGRDGALRPFTLTSVALSAATFPRAHTCFNRIDLPLYEDPEKLAAAIKFVLEFGDETFSMD</sequence>
<organism evidence="12">
    <name type="scientific">Aureococcus anophagefferens</name>
    <name type="common">Harmful bloom alga</name>
    <dbReference type="NCBI Taxonomy" id="44056"/>
    <lineage>
        <taxon>Eukaryota</taxon>
        <taxon>Sar</taxon>
        <taxon>Stramenopiles</taxon>
        <taxon>Ochrophyta</taxon>
        <taxon>Pelagophyceae</taxon>
        <taxon>Pelagomonadales</taxon>
        <taxon>Pelagomonadaceae</taxon>
        <taxon>Aureococcus</taxon>
    </lineage>
</organism>
<proteinExistence type="predicted"/>
<feature type="signal peptide" evidence="9">
    <location>
        <begin position="1"/>
        <end position="20"/>
    </location>
</feature>
<dbReference type="Gene3D" id="3.30.2410.10">
    <property type="entry name" value="Hect, E3 ligase catalytic domain"/>
    <property type="match status" value="1"/>
</dbReference>
<keyword evidence="9" id="KW-0732">Signal</keyword>
<protein>
    <recommendedName>
        <fullName evidence="3">HECT-type E3 ubiquitin transferase</fullName>
        <ecNumber evidence="3">2.3.2.26</ecNumber>
    </recommendedName>
</protein>
<feature type="chain" id="PRO_5003264585" description="HECT-type E3 ubiquitin transferase" evidence="9">
    <location>
        <begin position="21"/>
        <end position="866"/>
    </location>
</feature>
<dbReference type="InterPro" id="IPR050409">
    <property type="entry name" value="E3_ubiq-protein_ligase"/>
</dbReference>
<evidence type="ECO:0000256" key="1">
    <source>
        <dbReference type="ARBA" id="ARBA00000885"/>
    </source>
</evidence>
<dbReference type="InterPro" id="IPR035983">
    <property type="entry name" value="Hect_E3_ubiquitin_ligase"/>
</dbReference>
<dbReference type="GO" id="GO:0006511">
    <property type="term" value="P:ubiquitin-dependent protein catabolic process"/>
    <property type="evidence" value="ECO:0007669"/>
    <property type="project" value="TreeGrafter"/>
</dbReference>